<dbReference type="NCBIfam" id="TIGR01167">
    <property type="entry name" value="LPXTG_anchor"/>
    <property type="match status" value="1"/>
</dbReference>
<evidence type="ECO:0000259" key="8">
    <source>
        <dbReference type="PROSITE" id="PS51935"/>
    </source>
</evidence>
<proteinExistence type="inferred from homology"/>
<dbReference type="GO" id="GO:0008234">
    <property type="term" value="F:cysteine-type peptidase activity"/>
    <property type="evidence" value="ECO:0007669"/>
    <property type="project" value="UniProtKB-KW"/>
</dbReference>
<accession>A0A375I1I7</accession>
<keyword evidence="3" id="KW-0378">Hydrolase</keyword>
<keyword evidence="2" id="KW-0645">Protease</keyword>
<feature type="transmembrane region" description="Helical" evidence="6">
    <location>
        <begin position="378"/>
        <end position="397"/>
    </location>
</feature>
<feature type="region of interest" description="Disordered" evidence="5">
    <location>
        <begin position="297"/>
        <end position="376"/>
    </location>
</feature>
<keyword evidence="6" id="KW-0472">Membrane</keyword>
<keyword evidence="6" id="KW-0812">Transmembrane</keyword>
<dbReference type="AlphaFoldDB" id="A0A375I1I7"/>
<dbReference type="RefSeq" id="WP_119715165.1">
    <property type="nucleotide sequence ID" value="NZ_OMOH01000003.1"/>
</dbReference>
<feature type="signal peptide" evidence="7">
    <location>
        <begin position="1"/>
        <end position="24"/>
    </location>
</feature>
<evidence type="ECO:0000256" key="4">
    <source>
        <dbReference type="ARBA" id="ARBA00022807"/>
    </source>
</evidence>
<comment type="similarity">
    <text evidence="1">Belongs to the peptidase C40 family.</text>
</comment>
<reference evidence="10" key="1">
    <citation type="submission" date="2018-02" db="EMBL/GenBank/DDBJ databases">
        <authorList>
            <person name="Hornung B."/>
        </authorList>
    </citation>
    <scope>NUCLEOTIDE SEQUENCE [LARGE SCALE GENOMIC DNA]</scope>
</reference>
<keyword evidence="10" id="KW-1185">Reference proteome</keyword>
<dbReference type="Proteomes" id="UP000265962">
    <property type="component" value="Unassembled WGS sequence"/>
</dbReference>
<dbReference type="PROSITE" id="PS51935">
    <property type="entry name" value="NLPC_P60"/>
    <property type="match status" value="1"/>
</dbReference>
<evidence type="ECO:0000256" key="1">
    <source>
        <dbReference type="ARBA" id="ARBA00007074"/>
    </source>
</evidence>
<organism evidence="9 10">
    <name type="scientific">Propionibacterium ruminifibrarum</name>
    <dbReference type="NCBI Taxonomy" id="1962131"/>
    <lineage>
        <taxon>Bacteria</taxon>
        <taxon>Bacillati</taxon>
        <taxon>Actinomycetota</taxon>
        <taxon>Actinomycetes</taxon>
        <taxon>Propionibacteriales</taxon>
        <taxon>Propionibacteriaceae</taxon>
        <taxon>Propionibacterium</taxon>
    </lineage>
</organism>
<evidence type="ECO:0000256" key="2">
    <source>
        <dbReference type="ARBA" id="ARBA00022670"/>
    </source>
</evidence>
<keyword evidence="7" id="KW-0732">Signal</keyword>
<evidence type="ECO:0000256" key="5">
    <source>
        <dbReference type="SAM" id="MobiDB-lite"/>
    </source>
</evidence>
<dbReference type="GO" id="GO:0006508">
    <property type="term" value="P:proteolysis"/>
    <property type="evidence" value="ECO:0007669"/>
    <property type="project" value="UniProtKB-KW"/>
</dbReference>
<dbReference type="OrthoDB" id="5177647at2"/>
<evidence type="ECO:0000313" key="9">
    <source>
        <dbReference type="EMBL" id="SPF67966.1"/>
    </source>
</evidence>
<gene>
    <name evidence="9" type="ORF">PROPJV5_0923</name>
</gene>
<dbReference type="Gene3D" id="3.90.1720.10">
    <property type="entry name" value="endopeptidase domain like (from Nostoc punctiforme)"/>
    <property type="match status" value="1"/>
</dbReference>
<feature type="compositionally biased region" description="Basic and acidic residues" evidence="5">
    <location>
        <begin position="355"/>
        <end position="365"/>
    </location>
</feature>
<keyword evidence="6" id="KW-1133">Transmembrane helix</keyword>
<protein>
    <submittedName>
        <fullName evidence="9">LPXTG_anchor: LPXTG cell wall anchor domain</fullName>
    </submittedName>
</protein>
<dbReference type="EMBL" id="OMOH01000003">
    <property type="protein sequence ID" value="SPF67966.1"/>
    <property type="molecule type" value="Genomic_DNA"/>
</dbReference>
<dbReference type="InterPro" id="IPR000064">
    <property type="entry name" value="NLP_P60_dom"/>
</dbReference>
<evidence type="ECO:0000256" key="7">
    <source>
        <dbReference type="SAM" id="SignalP"/>
    </source>
</evidence>
<feature type="compositionally biased region" description="Low complexity" evidence="5">
    <location>
        <begin position="312"/>
        <end position="349"/>
    </location>
</feature>
<dbReference type="SUPFAM" id="SSF54001">
    <property type="entry name" value="Cysteine proteinases"/>
    <property type="match status" value="1"/>
</dbReference>
<dbReference type="InterPro" id="IPR038765">
    <property type="entry name" value="Papain-like_cys_pep_sf"/>
</dbReference>
<evidence type="ECO:0000256" key="3">
    <source>
        <dbReference type="ARBA" id="ARBA00022801"/>
    </source>
</evidence>
<keyword evidence="4" id="KW-0788">Thiol protease</keyword>
<feature type="chain" id="PRO_5016762218" evidence="7">
    <location>
        <begin position="25"/>
        <end position="403"/>
    </location>
</feature>
<feature type="domain" description="NlpC/P60" evidence="8">
    <location>
        <begin position="106"/>
        <end position="295"/>
    </location>
</feature>
<evidence type="ECO:0000313" key="10">
    <source>
        <dbReference type="Proteomes" id="UP000265962"/>
    </source>
</evidence>
<sequence length="403" mass="42227">MKKRAIPAVLLSLIAMLIPGTAYASPSGGDDVTRFPTVEDMSEASGLSGTVQTAGYATAGDGGGMTYTITDTQPQGTYGNIAVRLADGDWAVPENLDEQTDAQADSTLVEHELTRAQSFAAAGTDLVWDSSRATPLSGKVIHATDSKPYALTCSSFVGMVLMGWDYEHTTYVADRNTQVGEGVDFGSAAHNGELWGAANLARWFHAHGETWLDDGSEQYQPGDVLFFSQQPTDGGSSVSSDSDQSQFANIYHVALYVGDGRIIHSYGPESGAGVIEEDFSASLQDDLSFVARPYTVTSQETSPDESADTSQEPPSETTSAAPEPSPTAEPSSAQATEPAGTDEAQPADPAGDDAEAPKPDSEEPAGRPWGLPRTGGTIMSFVGAAMVAVGTAASLVTRRRRRG</sequence>
<name>A0A375I1I7_9ACTN</name>
<evidence type="ECO:0000256" key="6">
    <source>
        <dbReference type="SAM" id="Phobius"/>
    </source>
</evidence>